<reference evidence="1 2" key="1">
    <citation type="submission" date="2019-08" db="EMBL/GenBank/DDBJ databases">
        <title>100 year-old enigma solved: identification of Planctomyces bekefii, the type genus and species of the phylum Planctomycetes.</title>
        <authorList>
            <person name="Svetlana D.N."/>
            <person name="Overmann J."/>
        </authorList>
    </citation>
    <scope>NUCLEOTIDE SEQUENCE [LARGE SCALE GENOMIC DNA]</scope>
    <source>
        <strain evidence="1">Phe10_nw2017</strain>
    </source>
</reference>
<dbReference type="Proteomes" id="UP000321083">
    <property type="component" value="Unassembled WGS sequence"/>
</dbReference>
<dbReference type="EMBL" id="SRHE01000565">
    <property type="protein sequence ID" value="TWW08652.1"/>
    <property type="molecule type" value="Genomic_DNA"/>
</dbReference>
<comment type="caution">
    <text evidence="1">The sequence shown here is derived from an EMBL/GenBank/DDBJ whole genome shotgun (WGS) entry which is preliminary data.</text>
</comment>
<sequence length="95" mass="11117">MRNETPGDNQPLTPEFLLRLQQQAGNQAVLKLIRMARQTSIPQMLPLTRNEMSEDCDSGLPLSLSWWKRFREWLLRLITFGLIRRQHGLTGKSER</sequence>
<proteinExistence type="predicted"/>
<protein>
    <submittedName>
        <fullName evidence="1">Uncharacterized protein</fullName>
    </submittedName>
</protein>
<name>A0A5C6M3M0_9PLAN</name>
<dbReference type="AlphaFoldDB" id="A0A5C6M3M0"/>
<organism evidence="1 2">
    <name type="scientific">Planctomyces bekefii</name>
    <dbReference type="NCBI Taxonomy" id="1653850"/>
    <lineage>
        <taxon>Bacteria</taxon>
        <taxon>Pseudomonadati</taxon>
        <taxon>Planctomycetota</taxon>
        <taxon>Planctomycetia</taxon>
        <taxon>Planctomycetales</taxon>
        <taxon>Planctomycetaceae</taxon>
        <taxon>Planctomyces</taxon>
    </lineage>
</organism>
<reference evidence="1 2" key="2">
    <citation type="submission" date="2019-08" db="EMBL/GenBank/DDBJ databases">
        <authorList>
            <person name="Henke P."/>
        </authorList>
    </citation>
    <scope>NUCLEOTIDE SEQUENCE [LARGE SCALE GENOMIC DNA]</scope>
    <source>
        <strain evidence="1">Phe10_nw2017</strain>
    </source>
</reference>
<keyword evidence="2" id="KW-1185">Reference proteome</keyword>
<evidence type="ECO:0000313" key="2">
    <source>
        <dbReference type="Proteomes" id="UP000321083"/>
    </source>
</evidence>
<evidence type="ECO:0000313" key="1">
    <source>
        <dbReference type="EMBL" id="TWW08652.1"/>
    </source>
</evidence>
<accession>A0A5C6M3M0</accession>
<gene>
    <name evidence="1" type="ORF">E3A20_22190</name>
</gene>